<name>A0AAV4LZZ0_BABCB</name>
<keyword evidence="2" id="KW-1185">Reference proteome</keyword>
<dbReference type="RefSeq" id="XP_067717413.1">
    <property type="nucleotide sequence ID" value="XM_067861312.1"/>
</dbReference>
<evidence type="ECO:0000313" key="2">
    <source>
        <dbReference type="Proteomes" id="UP001497744"/>
    </source>
</evidence>
<proteinExistence type="predicted"/>
<dbReference type="GeneID" id="94196825"/>
<accession>A0AAV4LZZ0</accession>
<reference evidence="1 2" key="1">
    <citation type="submission" date="2021-06" db="EMBL/GenBank/DDBJ databases">
        <title>Genome sequence of Babesia caballi.</title>
        <authorList>
            <person name="Yamagishi J."/>
            <person name="Kidaka T."/>
            <person name="Ochi A."/>
        </authorList>
    </citation>
    <scope>NUCLEOTIDE SEQUENCE [LARGE SCALE GENOMIC DNA]</scope>
    <source>
        <strain evidence="1">USDA-D6B2</strain>
    </source>
</reference>
<sequence>MLRLSTSHPLPGIFGLLEPPNDCYFALPVPPTEARLREHYGAVYAVVQVLVAVLVRVESVGRALPPVVHEQKEAVVRGDEHALAAPAGARVREHLVVVDLGKAAGTEGDAVALQNREHAQHAHALVPVAALAVVADHGATQQADDRVRGLLAAGPRQTPGGALHPGDLGQQAEAGVVGVEVRVGDLRGRLLVDVEDAEDGPEGQVQERVEVAQERGDERVEVRLEAPVQVVLVGHEVPEDLEEGEVAVGAVGLLVDAPHEVDAREGSLGGGGADRRRGRPEEALEQQHLGEVGLLAGRLGDRGVRAEDPEHRLELRVGQPAVDEGHRFARFHQSVHDAVEVVVDLGCHVAVGDLGEGAGERQDGATVNILEGTRQLCLLLRRGLLKLHRHVHVYVLVVHIVVIHIVVVDVSADQRLDALAELVFQLRKPCKVLVVVLVERAVVPAVGLLRRRLVHHVLGGVAAAQVVAHERLPALVEPEPLHPPQQVAGCLRLLDELRQVSLVERRQELAPEPDGAVVDAVARYAARPGAALRDRRVDEGGEGALDVIQHGALQHLQRQRAHALREVVHALLLGRGVLGEVEQKLAQHVLRPGAGDVERQLAGVLLDVEGGGLGGLVLRELELGGLHQLAQLRLREGLHQHRQHRHLTVFLVLCVLLRRRPGDQEVVRRQVEVVVVELVGVAAVALLDPLDVEVADQLLQQGWAHRQLVAPAGAGGEEVVIQHPELGLHPAPSVDVAPVLHPEEAALAAEYQATVLGRHAPGKGVLQVDPQQLPEVPAPIRPGGQPLAELRRNVRAVQRSRLGLRAGE</sequence>
<dbReference type="Proteomes" id="UP001497744">
    <property type="component" value="Unassembled WGS sequence"/>
</dbReference>
<evidence type="ECO:0000313" key="1">
    <source>
        <dbReference type="EMBL" id="GIX65344.1"/>
    </source>
</evidence>
<protein>
    <submittedName>
        <fullName evidence="1">Tetratricopeptide repeat protein</fullName>
    </submittedName>
</protein>
<dbReference type="EMBL" id="BPLF01000004">
    <property type="protein sequence ID" value="GIX65344.1"/>
    <property type="molecule type" value="Genomic_DNA"/>
</dbReference>
<comment type="caution">
    <text evidence="1">The sequence shown here is derived from an EMBL/GenBank/DDBJ whole genome shotgun (WGS) entry which is preliminary data.</text>
</comment>
<dbReference type="AlphaFoldDB" id="A0AAV4LZZ0"/>
<gene>
    <name evidence="1" type="ORF">BcabD6B2_47790</name>
</gene>
<organism evidence="1 2">
    <name type="scientific">Babesia caballi</name>
    <dbReference type="NCBI Taxonomy" id="5871"/>
    <lineage>
        <taxon>Eukaryota</taxon>
        <taxon>Sar</taxon>
        <taxon>Alveolata</taxon>
        <taxon>Apicomplexa</taxon>
        <taxon>Aconoidasida</taxon>
        <taxon>Piroplasmida</taxon>
        <taxon>Babesiidae</taxon>
        <taxon>Babesia</taxon>
    </lineage>
</organism>